<dbReference type="GO" id="GO:0006270">
    <property type="term" value="P:DNA replication initiation"/>
    <property type="evidence" value="ECO:0007669"/>
    <property type="project" value="TreeGrafter"/>
</dbReference>
<dbReference type="EMBL" id="FPLJ01000016">
    <property type="protein sequence ID" value="SGY83427.1"/>
    <property type="molecule type" value="Genomic_DNA"/>
</dbReference>
<dbReference type="Gene3D" id="1.10.8.60">
    <property type="match status" value="1"/>
</dbReference>
<dbReference type="SUPFAM" id="SSF52540">
    <property type="entry name" value="P-loop containing nucleoside triphosphate hydrolases"/>
    <property type="match status" value="1"/>
</dbReference>
<protein>
    <submittedName>
        <fullName evidence="3">DNA replication initiation factor</fullName>
    </submittedName>
</protein>
<gene>
    <name evidence="2" type="ORF">MT2528_0430</name>
    <name evidence="3" type="ORF">NVI5450_0414</name>
</gene>
<dbReference type="NCBIfam" id="NF005982">
    <property type="entry name" value="PRK08084.1"/>
    <property type="match status" value="1"/>
</dbReference>
<dbReference type="STRING" id="80854.MVIS_0707"/>
<evidence type="ECO:0000313" key="5">
    <source>
        <dbReference type="Proteomes" id="UP000183794"/>
    </source>
</evidence>
<dbReference type="Proteomes" id="UP000182660">
    <property type="component" value="Unassembled WGS sequence"/>
</dbReference>
<dbReference type="InterPro" id="IPR017788">
    <property type="entry name" value="Hda"/>
</dbReference>
<dbReference type="InterPro" id="IPR055199">
    <property type="entry name" value="Hda_lid"/>
</dbReference>
<organism evidence="3 5">
    <name type="scientific">Moritella viscosa</name>
    <dbReference type="NCBI Taxonomy" id="80854"/>
    <lineage>
        <taxon>Bacteria</taxon>
        <taxon>Pseudomonadati</taxon>
        <taxon>Pseudomonadota</taxon>
        <taxon>Gammaproteobacteria</taxon>
        <taxon>Alteromonadales</taxon>
        <taxon>Moritellaceae</taxon>
        <taxon>Moritella</taxon>
    </lineage>
</organism>
<sequence length="237" mass="26103">MNTPAQLSLSVQLPDGETFASFYPGANVQLLTALKNAAVGDGDPFIYLFGSRSSGTSHLLHATCTECTDADRSAAYLPMAMSAMMSPSVLDGMEHLDIVCIDNIELIAGNREWEVALFNFYNRWRDSHDQDNPGSLIVTGNSAARHLGIQLPDLLSRLDWGVSYQLQLLDDDGKLAALQLRAEFRGLKLPVDVGRFLLNRSSRDMETLISTLDRLDNASISAQRRLTIPFVKETLSL</sequence>
<dbReference type="GeneID" id="61294164"/>
<keyword evidence="4" id="KW-1185">Reference proteome</keyword>
<dbReference type="HOGENOM" id="CLU_072265_1_1_6"/>
<dbReference type="GO" id="GO:0003743">
    <property type="term" value="F:translation initiation factor activity"/>
    <property type="evidence" value="ECO:0007669"/>
    <property type="project" value="UniProtKB-KW"/>
</dbReference>
<feature type="domain" description="Hda lid" evidence="1">
    <location>
        <begin position="171"/>
        <end position="235"/>
    </location>
</feature>
<dbReference type="PANTHER" id="PTHR30050">
    <property type="entry name" value="CHROMOSOMAL REPLICATION INITIATOR PROTEIN DNAA"/>
    <property type="match status" value="1"/>
</dbReference>
<evidence type="ECO:0000313" key="3">
    <source>
        <dbReference type="EMBL" id="SGY84658.1"/>
    </source>
</evidence>
<dbReference type="PANTHER" id="PTHR30050:SF5">
    <property type="entry name" value="DNAA REGULATORY INACTIVATOR HDA"/>
    <property type="match status" value="1"/>
</dbReference>
<accession>A0A090IAE7</accession>
<dbReference type="InterPro" id="IPR027417">
    <property type="entry name" value="P-loop_NTPase"/>
</dbReference>
<dbReference type="RefSeq" id="WP_045109142.1">
    <property type="nucleotide sequence ID" value="NZ_CAWQZC010000056.1"/>
</dbReference>
<keyword evidence="3" id="KW-0648">Protein biosynthesis</keyword>
<name>A0A090IAE7_9GAMM</name>
<evidence type="ECO:0000259" key="1">
    <source>
        <dbReference type="Pfam" id="PF22688"/>
    </source>
</evidence>
<dbReference type="Pfam" id="PF22688">
    <property type="entry name" value="Hda_lid"/>
    <property type="match status" value="1"/>
</dbReference>
<evidence type="ECO:0000313" key="4">
    <source>
        <dbReference type="Proteomes" id="UP000182660"/>
    </source>
</evidence>
<dbReference type="PATRIC" id="fig|80854.5.peg.741"/>
<dbReference type="KEGG" id="mvs:MVIS_0707"/>
<dbReference type="EMBL" id="FPLD01000014">
    <property type="protein sequence ID" value="SGY84658.1"/>
    <property type="molecule type" value="Genomic_DNA"/>
</dbReference>
<dbReference type="Proteomes" id="UP000183794">
    <property type="component" value="Unassembled WGS sequence"/>
</dbReference>
<reference evidence="3 5" key="1">
    <citation type="submission" date="2016-11" db="EMBL/GenBank/DDBJ databases">
        <authorList>
            <person name="Jaros S."/>
            <person name="Januszkiewicz K."/>
            <person name="Wedrychowicz H."/>
        </authorList>
    </citation>
    <scope>NUCLEOTIDE SEQUENCE [LARGE SCALE GENOMIC DNA]</scope>
    <source>
        <strain evidence="3">NVI 5450</strain>
    </source>
</reference>
<reference evidence="2 4" key="2">
    <citation type="submission" date="2016-11" db="EMBL/GenBank/DDBJ databases">
        <authorList>
            <person name="Klemetsen T."/>
        </authorList>
    </citation>
    <scope>NUCLEOTIDE SEQUENCE [LARGE SCALE GENOMIC DNA]</scope>
    <source>
        <strain evidence="2">MT 2528</strain>
    </source>
</reference>
<proteinExistence type="predicted"/>
<dbReference type="AlphaFoldDB" id="A0A090IAE7"/>
<dbReference type="Gene3D" id="3.40.50.300">
    <property type="entry name" value="P-loop containing nucleotide triphosphate hydrolases"/>
    <property type="match status" value="1"/>
</dbReference>
<keyword evidence="3" id="KW-0396">Initiation factor</keyword>
<evidence type="ECO:0000313" key="2">
    <source>
        <dbReference type="EMBL" id="SGY83427.1"/>
    </source>
</evidence>
<dbReference type="OrthoDB" id="9784878at2"/>
<dbReference type="NCBIfam" id="TIGR03420">
    <property type="entry name" value="DnaA_homol_Hda"/>
    <property type="match status" value="1"/>
</dbReference>
<dbReference type="GO" id="GO:0032297">
    <property type="term" value="P:negative regulation of DNA-templated DNA replication initiation"/>
    <property type="evidence" value="ECO:0007669"/>
    <property type="project" value="InterPro"/>
</dbReference>